<dbReference type="GO" id="GO:0005634">
    <property type="term" value="C:nucleus"/>
    <property type="evidence" value="ECO:0007669"/>
    <property type="project" value="UniProtKB-SubCell"/>
</dbReference>
<dbReference type="KEGG" id="hazt:108667981"/>
<feature type="coiled-coil region" evidence="6">
    <location>
        <begin position="450"/>
        <end position="477"/>
    </location>
</feature>
<gene>
    <name evidence="9" type="primary">LOC108667981</name>
</gene>
<organism evidence="8 9">
    <name type="scientific">Hyalella azteca</name>
    <name type="common">Amphipod</name>
    <dbReference type="NCBI Taxonomy" id="294128"/>
    <lineage>
        <taxon>Eukaryota</taxon>
        <taxon>Metazoa</taxon>
        <taxon>Ecdysozoa</taxon>
        <taxon>Arthropoda</taxon>
        <taxon>Crustacea</taxon>
        <taxon>Multicrustacea</taxon>
        <taxon>Malacostraca</taxon>
        <taxon>Eumalacostraca</taxon>
        <taxon>Peracarida</taxon>
        <taxon>Amphipoda</taxon>
        <taxon>Senticaudata</taxon>
        <taxon>Talitrida</taxon>
        <taxon>Talitroidea</taxon>
        <taxon>Hyalellidae</taxon>
        <taxon>Hyalella</taxon>
    </lineage>
</organism>
<dbReference type="Proteomes" id="UP000694843">
    <property type="component" value="Unplaced"/>
</dbReference>
<dbReference type="GeneID" id="108667981"/>
<comment type="similarity">
    <text evidence="2">Belongs to the NGG1 family.</text>
</comment>
<keyword evidence="8" id="KW-1185">Reference proteome</keyword>
<keyword evidence="5" id="KW-0539">Nucleus</keyword>
<dbReference type="PANTHER" id="PTHR13556:SF2">
    <property type="entry name" value="TRANSCRIPTIONAL ADAPTER 3"/>
    <property type="match status" value="1"/>
</dbReference>
<evidence type="ECO:0000256" key="3">
    <source>
        <dbReference type="ARBA" id="ARBA00023015"/>
    </source>
</evidence>
<evidence type="ECO:0000256" key="1">
    <source>
        <dbReference type="ARBA" id="ARBA00004123"/>
    </source>
</evidence>
<protein>
    <submittedName>
        <fullName evidence="9">Transcriptional adapter 3 isoform X1</fullName>
    </submittedName>
</protein>
<dbReference type="OrthoDB" id="1232at2759"/>
<keyword evidence="3" id="KW-0805">Transcription regulation</keyword>
<dbReference type="GO" id="GO:0006357">
    <property type="term" value="P:regulation of transcription by RNA polymerase II"/>
    <property type="evidence" value="ECO:0007669"/>
    <property type="project" value="TreeGrafter"/>
</dbReference>
<dbReference type="AlphaFoldDB" id="A0A8B7NAG5"/>
<name>A0A8B7NAG5_HYAAZ</name>
<dbReference type="RefSeq" id="XP_018010582.1">
    <property type="nucleotide sequence ID" value="XM_018155093.2"/>
</dbReference>
<evidence type="ECO:0000256" key="2">
    <source>
        <dbReference type="ARBA" id="ARBA00005330"/>
    </source>
</evidence>
<dbReference type="InterPro" id="IPR019340">
    <property type="entry name" value="Histone_AcTrfase_su3"/>
</dbReference>
<proteinExistence type="inferred from homology"/>
<feature type="region of interest" description="Disordered" evidence="7">
    <location>
        <begin position="297"/>
        <end position="322"/>
    </location>
</feature>
<keyword evidence="4" id="KW-0804">Transcription</keyword>
<evidence type="ECO:0000313" key="9">
    <source>
        <dbReference type="RefSeq" id="XP_018010582.1"/>
    </source>
</evidence>
<feature type="region of interest" description="Disordered" evidence="7">
    <location>
        <begin position="148"/>
        <end position="206"/>
    </location>
</feature>
<sequence length="508" mass="55609">MAPTPSKGKVHKSSGKIMRKKEHDSSRLSSGNGSHNGSGAGGSGSSSSNNKKEDSGSNSSSCVDLKDCALTLPIMAAVDHIKFLPRYTNLLESAHSGVPLVCSGETISMEELDNLQLELELLASSMLVRQSALTEQVTIIEQMEKGKIVPRPQVSPGKRVRTDGDTLQRPSKKAREASKARDSTPGLAPAPVAHATPPPPPSKVPKVKCSIVRNEPLFDVPDLPAAEVPRPPPSRNDITNRFWAMVDTYCQELTADDIKALEDLIAAHNDDPDVYKIQALGKHYTLRWAQEDLVDEQKESSSKLNENSSSKKKSSSNGDVPDKLLREVDLNHSSSADDAATLGPIAQRLLAGLVDERGPCENSENKVGLGVGRPGFLRSLGLGNGAGLEKRLRKELQEHGIMDADHINQDEDDEILQELKRCQSELRAVSAHNRTQLNRLLKLARDALYRHDLKKKLRDAEAKVIEAHKNLASMRVKKKPPSKRDKEAAWKAIKEREVIVRQLDTLST</sequence>
<feature type="compositionally biased region" description="Gly residues" evidence="7">
    <location>
        <begin position="34"/>
        <end position="44"/>
    </location>
</feature>
<comment type="subcellular location">
    <subcellularLocation>
        <location evidence="1">Nucleus</location>
    </subcellularLocation>
</comment>
<feature type="compositionally biased region" description="Basic residues" evidence="7">
    <location>
        <begin position="8"/>
        <end position="20"/>
    </location>
</feature>
<accession>A0A8B7NAG5</accession>
<feature type="compositionally biased region" description="Basic and acidic residues" evidence="7">
    <location>
        <begin position="173"/>
        <end position="182"/>
    </location>
</feature>
<evidence type="ECO:0000256" key="7">
    <source>
        <dbReference type="SAM" id="MobiDB-lite"/>
    </source>
</evidence>
<dbReference type="OMA" id="TPNKFWA"/>
<reference evidence="9" key="1">
    <citation type="submission" date="2025-08" db="UniProtKB">
        <authorList>
            <consortium name="RefSeq"/>
        </authorList>
    </citation>
    <scope>IDENTIFICATION</scope>
    <source>
        <tissue evidence="9">Whole organism</tissue>
    </source>
</reference>
<evidence type="ECO:0000256" key="6">
    <source>
        <dbReference type="SAM" id="Coils"/>
    </source>
</evidence>
<dbReference type="GO" id="GO:0000124">
    <property type="term" value="C:SAGA complex"/>
    <property type="evidence" value="ECO:0007669"/>
    <property type="project" value="TreeGrafter"/>
</dbReference>
<dbReference type="GO" id="GO:0003713">
    <property type="term" value="F:transcription coactivator activity"/>
    <property type="evidence" value="ECO:0007669"/>
    <property type="project" value="TreeGrafter"/>
</dbReference>
<feature type="region of interest" description="Disordered" evidence="7">
    <location>
        <begin position="1"/>
        <end position="61"/>
    </location>
</feature>
<dbReference type="CTD" id="32787"/>
<evidence type="ECO:0000256" key="5">
    <source>
        <dbReference type="ARBA" id="ARBA00023242"/>
    </source>
</evidence>
<evidence type="ECO:0000313" key="8">
    <source>
        <dbReference type="Proteomes" id="UP000694843"/>
    </source>
</evidence>
<evidence type="ECO:0000256" key="4">
    <source>
        <dbReference type="ARBA" id="ARBA00023163"/>
    </source>
</evidence>
<keyword evidence="6" id="KW-0175">Coiled coil</keyword>
<dbReference type="PANTHER" id="PTHR13556">
    <property type="entry name" value="TRANSCRIPTIONAL ADAPTER 3-RELATED"/>
    <property type="match status" value="1"/>
</dbReference>
<dbReference type="Pfam" id="PF10198">
    <property type="entry name" value="Ada3"/>
    <property type="match status" value="1"/>
</dbReference>